<gene>
    <name evidence="2" type="ORF">URODEC1_LOCUS39997</name>
</gene>
<protein>
    <recommendedName>
        <fullName evidence="1">KIB1-4 beta-propeller domain-containing protein</fullName>
    </recommendedName>
</protein>
<dbReference type="PANTHER" id="PTHR33127">
    <property type="entry name" value="TRANSMEMBRANE PROTEIN"/>
    <property type="match status" value="1"/>
</dbReference>
<dbReference type="Pfam" id="PF03478">
    <property type="entry name" value="Beta-prop_KIB1-4"/>
    <property type="match status" value="1"/>
</dbReference>
<evidence type="ECO:0000259" key="1">
    <source>
        <dbReference type="Pfam" id="PF03478"/>
    </source>
</evidence>
<organism evidence="2 3">
    <name type="scientific">Urochloa decumbens</name>
    <dbReference type="NCBI Taxonomy" id="240449"/>
    <lineage>
        <taxon>Eukaryota</taxon>
        <taxon>Viridiplantae</taxon>
        <taxon>Streptophyta</taxon>
        <taxon>Embryophyta</taxon>
        <taxon>Tracheophyta</taxon>
        <taxon>Spermatophyta</taxon>
        <taxon>Magnoliopsida</taxon>
        <taxon>Liliopsida</taxon>
        <taxon>Poales</taxon>
        <taxon>Poaceae</taxon>
        <taxon>PACMAD clade</taxon>
        <taxon>Panicoideae</taxon>
        <taxon>Panicodae</taxon>
        <taxon>Paniceae</taxon>
        <taxon>Melinidinae</taxon>
        <taxon>Urochloa</taxon>
    </lineage>
</organism>
<dbReference type="EMBL" id="OZ075128">
    <property type="protein sequence ID" value="CAL4953185.1"/>
    <property type="molecule type" value="Genomic_DNA"/>
</dbReference>
<reference evidence="2" key="1">
    <citation type="submission" date="2024-10" db="EMBL/GenBank/DDBJ databases">
        <authorList>
            <person name="Ryan C."/>
        </authorList>
    </citation>
    <scope>NUCLEOTIDE SEQUENCE [LARGE SCALE GENOMIC DNA]</scope>
</reference>
<dbReference type="PANTHER" id="PTHR33127:SF85">
    <property type="entry name" value="OS11G0436500 PROTEIN"/>
    <property type="match status" value="1"/>
</dbReference>
<evidence type="ECO:0000313" key="2">
    <source>
        <dbReference type="EMBL" id="CAL4953185.1"/>
    </source>
</evidence>
<dbReference type="Proteomes" id="UP001497457">
    <property type="component" value="Chromosome 18b"/>
</dbReference>
<feature type="domain" description="KIB1-4 beta-propeller" evidence="1">
    <location>
        <begin position="25"/>
        <end position="306"/>
    </location>
</feature>
<keyword evidence="3" id="KW-1185">Reference proteome</keyword>
<dbReference type="InterPro" id="IPR005174">
    <property type="entry name" value="KIB1-4_b-propeller"/>
</dbReference>
<accession>A0ABC8Z182</accession>
<evidence type="ECO:0000313" key="3">
    <source>
        <dbReference type="Proteomes" id="UP001497457"/>
    </source>
</evidence>
<sequence>MSSSKQELPCLAFHCRDRHSTALYTVPEENLMVALNASDKEEALRNKTICPTARGLLLARDPNTMATFLWRPEDGDQIHLPPLEGLDDGVLVHSHCVLSDEPSAPGCVVLLVEGCDDTFLWYCRPGDDAWVKHEYDVGTITLPYEYQGSNHLKIPICPVAACRGKFYFNGGPDEDLGVLEFCPDPVFTSIAIDDSYESGDDEEGHHEDEEYRPNPGALGFLVESGDELYSVTLLFASLSSNKIDEGFVQKMDFSARRWRHVHDLGGRTFLVSSFYFGASCYGGGEGGLRQDCVYFLNPYKEMQVFNVKEDTNEVHRLDEAPQFDKAFWLLPSTSP</sequence>
<dbReference type="AlphaFoldDB" id="A0ABC8Z182"/>
<name>A0ABC8Z182_9POAL</name>
<proteinExistence type="predicted"/>